<accession>A0A813XPA3</accession>
<dbReference type="InterPro" id="IPR036812">
    <property type="entry name" value="NAD(P)_OxRdtase_dom_sf"/>
</dbReference>
<evidence type="ECO:0000313" key="3">
    <source>
        <dbReference type="EMBL" id="CAF3803270.1"/>
    </source>
</evidence>
<name>A0A813XPA3_9BILA</name>
<dbReference type="AlphaFoldDB" id="A0A813XPA3"/>
<gene>
    <name evidence="2" type="ORF">JYZ213_LOCUS8891</name>
    <name evidence="3" type="ORF">OXD698_LOCUS18386</name>
</gene>
<dbReference type="Proteomes" id="UP000663845">
    <property type="component" value="Unassembled WGS sequence"/>
</dbReference>
<comment type="caution">
    <text evidence="2">The sequence shown here is derived from an EMBL/GenBank/DDBJ whole genome shotgun (WGS) entry which is preliminary data.</text>
</comment>
<dbReference type="SUPFAM" id="SSF51430">
    <property type="entry name" value="NAD(P)-linked oxidoreductase"/>
    <property type="match status" value="1"/>
</dbReference>
<proteinExistence type="predicted"/>
<protein>
    <recommendedName>
        <fullName evidence="1">NADP-dependent oxidoreductase domain-containing protein</fullName>
    </recommendedName>
</protein>
<dbReference type="Pfam" id="PF00248">
    <property type="entry name" value="Aldo_ket_red"/>
    <property type="match status" value="1"/>
</dbReference>
<dbReference type="Proteomes" id="UP000663844">
    <property type="component" value="Unassembled WGS sequence"/>
</dbReference>
<organism evidence="2 4">
    <name type="scientific">Adineta steineri</name>
    <dbReference type="NCBI Taxonomy" id="433720"/>
    <lineage>
        <taxon>Eukaryota</taxon>
        <taxon>Metazoa</taxon>
        <taxon>Spiralia</taxon>
        <taxon>Gnathifera</taxon>
        <taxon>Rotifera</taxon>
        <taxon>Eurotatoria</taxon>
        <taxon>Bdelloidea</taxon>
        <taxon>Adinetida</taxon>
        <taxon>Adinetidae</taxon>
        <taxon>Adineta</taxon>
    </lineage>
</organism>
<dbReference type="EMBL" id="CAJNOG010000062">
    <property type="protein sequence ID" value="CAF0869794.1"/>
    <property type="molecule type" value="Genomic_DNA"/>
</dbReference>
<reference evidence="2" key="1">
    <citation type="submission" date="2021-02" db="EMBL/GenBank/DDBJ databases">
        <authorList>
            <person name="Nowell W R."/>
        </authorList>
    </citation>
    <scope>NUCLEOTIDE SEQUENCE</scope>
</reference>
<feature type="domain" description="NADP-dependent oxidoreductase" evidence="1">
    <location>
        <begin position="8"/>
        <end position="101"/>
    </location>
</feature>
<evidence type="ECO:0000259" key="1">
    <source>
        <dbReference type="Pfam" id="PF00248"/>
    </source>
</evidence>
<dbReference type="InterPro" id="IPR023210">
    <property type="entry name" value="NADP_OxRdtase_dom"/>
</dbReference>
<sequence length="105" mass="12432">MDNKLYNDIKTKSVDLNFLKCEEEEEREMKRFFIDQGIDLFPWSLLARGFLTGNRTRADINNENNEKTSATKRAETDAFSHQLYYVGSDSEIIERLKNYCRHKIC</sequence>
<evidence type="ECO:0000313" key="2">
    <source>
        <dbReference type="EMBL" id="CAF0869794.1"/>
    </source>
</evidence>
<dbReference type="EMBL" id="CAJOAZ010001357">
    <property type="protein sequence ID" value="CAF3803270.1"/>
    <property type="molecule type" value="Genomic_DNA"/>
</dbReference>
<evidence type="ECO:0000313" key="4">
    <source>
        <dbReference type="Proteomes" id="UP000663845"/>
    </source>
</evidence>
<dbReference type="Gene3D" id="3.20.20.100">
    <property type="entry name" value="NADP-dependent oxidoreductase domain"/>
    <property type="match status" value="1"/>
</dbReference>